<protein>
    <submittedName>
        <fullName evidence="2">Uncharacterized protein</fullName>
    </submittedName>
</protein>
<gene>
    <name evidence="2" type="ORF">Sjap_020220</name>
</gene>
<keyword evidence="1" id="KW-0472">Membrane</keyword>
<name>A0AAP0F0A5_9MAGN</name>
<dbReference type="Proteomes" id="UP001417504">
    <property type="component" value="Unassembled WGS sequence"/>
</dbReference>
<comment type="caution">
    <text evidence="2">The sequence shown here is derived from an EMBL/GenBank/DDBJ whole genome shotgun (WGS) entry which is preliminary data.</text>
</comment>
<dbReference type="EMBL" id="JBBNAE010000008">
    <property type="protein sequence ID" value="KAK9102966.1"/>
    <property type="molecule type" value="Genomic_DNA"/>
</dbReference>
<dbReference type="AlphaFoldDB" id="A0AAP0F0A5"/>
<organism evidence="2 3">
    <name type="scientific">Stephania japonica</name>
    <dbReference type="NCBI Taxonomy" id="461633"/>
    <lineage>
        <taxon>Eukaryota</taxon>
        <taxon>Viridiplantae</taxon>
        <taxon>Streptophyta</taxon>
        <taxon>Embryophyta</taxon>
        <taxon>Tracheophyta</taxon>
        <taxon>Spermatophyta</taxon>
        <taxon>Magnoliopsida</taxon>
        <taxon>Ranunculales</taxon>
        <taxon>Menispermaceae</taxon>
        <taxon>Menispermoideae</taxon>
        <taxon>Cissampelideae</taxon>
        <taxon>Stephania</taxon>
    </lineage>
</organism>
<proteinExistence type="predicted"/>
<sequence length="66" mass="7664">MERNGRMGRDNPVYIKGLIFLICLLEGLLGQLLVDEKLQDDGFEPQLTKKAFSWRSYRDSDSSDRK</sequence>
<evidence type="ECO:0000313" key="3">
    <source>
        <dbReference type="Proteomes" id="UP001417504"/>
    </source>
</evidence>
<reference evidence="2 3" key="1">
    <citation type="submission" date="2024-01" db="EMBL/GenBank/DDBJ databases">
        <title>Genome assemblies of Stephania.</title>
        <authorList>
            <person name="Yang L."/>
        </authorList>
    </citation>
    <scope>NUCLEOTIDE SEQUENCE [LARGE SCALE GENOMIC DNA]</scope>
    <source>
        <strain evidence="2">QJT</strain>
        <tissue evidence="2">Leaf</tissue>
    </source>
</reference>
<feature type="transmembrane region" description="Helical" evidence="1">
    <location>
        <begin position="12"/>
        <end position="34"/>
    </location>
</feature>
<evidence type="ECO:0000313" key="2">
    <source>
        <dbReference type="EMBL" id="KAK9102966.1"/>
    </source>
</evidence>
<keyword evidence="3" id="KW-1185">Reference proteome</keyword>
<keyword evidence="1" id="KW-0812">Transmembrane</keyword>
<accession>A0AAP0F0A5</accession>
<evidence type="ECO:0000256" key="1">
    <source>
        <dbReference type="SAM" id="Phobius"/>
    </source>
</evidence>
<keyword evidence="1" id="KW-1133">Transmembrane helix</keyword>